<reference evidence="1 2" key="1">
    <citation type="submission" date="2023-09" db="EMBL/GenBank/DDBJ databases">
        <title>Buttiauxella selenatireducens sp. nov., isolated from the rhizosphere of Cardamine hupingshanesis.</title>
        <authorList>
            <person name="Zhang S."/>
            <person name="Xu Z."/>
            <person name="Wang H."/>
            <person name="Guo Y."/>
        </authorList>
    </citation>
    <scope>NUCLEOTIDE SEQUENCE [LARGE SCALE GENOMIC DNA]</scope>
    <source>
        <strain evidence="1 2">R73</strain>
    </source>
</reference>
<evidence type="ECO:0000313" key="1">
    <source>
        <dbReference type="EMBL" id="WMY75408.1"/>
    </source>
</evidence>
<evidence type="ECO:0000313" key="2">
    <source>
        <dbReference type="Proteomes" id="UP001246690"/>
    </source>
</evidence>
<protein>
    <submittedName>
        <fullName evidence="1">DUF2190 family protein</fullName>
    </submittedName>
</protein>
<name>A0ABY9SD55_9ENTR</name>
<organism evidence="1 2">
    <name type="scientific">Buttiauxella selenatireducens</name>
    <dbReference type="NCBI Taxonomy" id="3073902"/>
    <lineage>
        <taxon>Bacteria</taxon>
        <taxon>Pseudomonadati</taxon>
        <taxon>Pseudomonadota</taxon>
        <taxon>Gammaproteobacteria</taxon>
        <taxon>Enterobacterales</taxon>
        <taxon>Enterobacteriaceae</taxon>
        <taxon>Buttiauxella</taxon>
    </lineage>
</organism>
<keyword evidence="2" id="KW-1185">Reference proteome</keyword>
<dbReference type="Proteomes" id="UP001246690">
    <property type="component" value="Chromosome"/>
</dbReference>
<sequence length="114" mass="12008">MAKNYYQDGNTMDWKNGTSKAVVTGQAVSVGAVTGIAQHDIPVDADGELMMTGVFVLPKVAAETWQRGARLWLTADGELTAKDKDGSNVAHAVAGTAWITTNAGEAEGRVRLGF</sequence>
<dbReference type="PIRSF" id="PIRSF030771">
    <property type="entry name" value="UCP030771"/>
    <property type="match status" value="1"/>
</dbReference>
<dbReference type="RefSeq" id="WP_309877817.1">
    <property type="nucleotide sequence ID" value="NZ_CP133838.1"/>
</dbReference>
<proteinExistence type="predicted"/>
<dbReference type="InterPro" id="IPR011231">
    <property type="entry name" value="Phage_VT1-Sakai_H0018"/>
</dbReference>
<dbReference type="Pfam" id="PF09956">
    <property type="entry name" value="Phage_cement_2"/>
    <property type="match status" value="1"/>
</dbReference>
<accession>A0ABY9SD55</accession>
<dbReference type="EMBL" id="CP133838">
    <property type="protein sequence ID" value="WMY75408.1"/>
    <property type="molecule type" value="Genomic_DNA"/>
</dbReference>
<gene>
    <name evidence="1" type="ORF">RHD99_05460</name>
</gene>